<feature type="signal peptide" evidence="1">
    <location>
        <begin position="1"/>
        <end position="22"/>
    </location>
</feature>
<proteinExistence type="predicted"/>
<reference evidence="3" key="1">
    <citation type="submission" date="2016-03" db="EMBL/GenBank/DDBJ databases">
        <authorList>
            <person name="Guldener U."/>
        </authorList>
    </citation>
    <scope>NUCLEOTIDE SEQUENCE [LARGE SCALE GENOMIC DNA]</scope>
    <source>
        <strain evidence="3">04CH-RAC-A.6.1</strain>
    </source>
</reference>
<protein>
    <submittedName>
        <fullName evidence="2">Uncharacterized protein</fullName>
    </submittedName>
</protein>
<evidence type="ECO:0000256" key="1">
    <source>
        <dbReference type="SAM" id="SignalP"/>
    </source>
</evidence>
<name>A0A1E1L422_9HELO</name>
<organism evidence="2 3">
    <name type="scientific">Rhynchosporium agropyri</name>
    <dbReference type="NCBI Taxonomy" id="914238"/>
    <lineage>
        <taxon>Eukaryota</taxon>
        <taxon>Fungi</taxon>
        <taxon>Dikarya</taxon>
        <taxon>Ascomycota</taxon>
        <taxon>Pezizomycotina</taxon>
        <taxon>Leotiomycetes</taxon>
        <taxon>Helotiales</taxon>
        <taxon>Ploettnerulaceae</taxon>
        <taxon>Rhynchosporium</taxon>
    </lineage>
</organism>
<feature type="chain" id="PRO_5009446668" evidence="1">
    <location>
        <begin position="23"/>
        <end position="55"/>
    </location>
</feature>
<gene>
    <name evidence="2" type="ORF">RAG0_10842</name>
</gene>
<keyword evidence="3" id="KW-1185">Reference proteome</keyword>
<evidence type="ECO:0000313" key="2">
    <source>
        <dbReference type="EMBL" id="CZT04338.1"/>
    </source>
</evidence>
<dbReference type="EMBL" id="FJUX01000068">
    <property type="protein sequence ID" value="CZT04338.1"/>
    <property type="molecule type" value="Genomic_DNA"/>
</dbReference>
<dbReference type="AlphaFoldDB" id="A0A1E1L422"/>
<accession>A0A1E1L422</accession>
<evidence type="ECO:0000313" key="3">
    <source>
        <dbReference type="Proteomes" id="UP000178912"/>
    </source>
</evidence>
<dbReference type="Proteomes" id="UP000178912">
    <property type="component" value="Unassembled WGS sequence"/>
</dbReference>
<keyword evidence="1" id="KW-0732">Signal</keyword>
<sequence>MAALQAVLAGCALWTTCPHVYSREEQKTTLSSVSVPGSMASIHPSIHPHSVDFGI</sequence>